<dbReference type="EMBL" id="ML987199">
    <property type="protein sequence ID" value="KAF2245982.1"/>
    <property type="molecule type" value="Genomic_DNA"/>
</dbReference>
<keyword evidence="2" id="KW-0812">Transmembrane</keyword>
<dbReference type="GeneID" id="54588292"/>
<dbReference type="Proteomes" id="UP000800094">
    <property type="component" value="Unassembled WGS sequence"/>
</dbReference>
<feature type="transmembrane region" description="Helical" evidence="2">
    <location>
        <begin position="12"/>
        <end position="33"/>
    </location>
</feature>
<reference evidence="3" key="1">
    <citation type="journal article" date="2020" name="Stud. Mycol.">
        <title>101 Dothideomycetes genomes: a test case for predicting lifestyles and emergence of pathogens.</title>
        <authorList>
            <person name="Haridas S."/>
            <person name="Albert R."/>
            <person name="Binder M."/>
            <person name="Bloem J."/>
            <person name="Labutti K."/>
            <person name="Salamov A."/>
            <person name="Andreopoulos B."/>
            <person name="Baker S."/>
            <person name="Barry K."/>
            <person name="Bills G."/>
            <person name="Bluhm B."/>
            <person name="Cannon C."/>
            <person name="Castanera R."/>
            <person name="Culley D."/>
            <person name="Daum C."/>
            <person name="Ezra D."/>
            <person name="Gonzalez J."/>
            <person name="Henrissat B."/>
            <person name="Kuo A."/>
            <person name="Liang C."/>
            <person name="Lipzen A."/>
            <person name="Lutzoni F."/>
            <person name="Magnuson J."/>
            <person name="Mondo S."/>
            <person name="Nolan M."/>
            <person name="Ohm R."/>
            <person name="Pangilinan J."/>
            <person name="Park H.-J."/>
            <person name="Ramirez L."/>
            <person name="Alfaro M."/>
            <person name="Sun H."/>
            <person name="Tritt A."/>
            <person name="Yoshinaga Y."/>
            <person name="Zwiers L.-H."/>
            <person name="Turgeon B."/>
            <person name="Goodwin S."/>
            <person name="Spatafora J."/>
            <person name="Crous P."/>
            <person name="Grigoriev I."/>
        </authorList>
    </citation>
    <scope>NUCLEOTIDE SEQUENCE</scope>
    <source>
        <strain evidence="3">CBS 122368</strain>
    </source>
</reference>
<name>A0A6A6I7P8_9PLEO</name>
<dbReference type="AlphaFoldDB" id="A0A6A6I7P8"/>
<keyword evidence="2" id="KW-0472">Membrane</keyword>
<evidence type="ECO:0000256" key="1">
    <source>
        <dbReference type="SAM" id="MobiDB-lite"/>
    </source>
</evidence>
<sequence>MTRWENEAITGLIALILAIPGAIVALATLRVLFARRQLHLRRIHLSATPDLQATIDLNETAYELSARRATDWFQDQYVYLHREISAEQEQWAEESGDFQHSPSYGAQEPPWSTSVPWANHTSFQ</sequence>
<organism evidence="3 4">
    <name type="scientific">Trematosphaeria pertusa</name>
    <dbReference type="NCBI Taxonomy" id="390896"/>
    <lineage>
        <taxon>Eukaryota</taxon>
        <taxon>Fungi</taxon>
        <taxon>Dikarya</taxon>
        <taxon>Ascomycota</taxon>
        <taxon>Pezizomycotina</taxon>
        <taxon>Dothideomycetes</taxon>
        <taxon>Pleosporomycetidae</taxon>
        <taxon>Pleosporales</taxon>
        <taxon>Massarineae</taxon>
        <taxon>Trematosphaeriaceae</taxon>
        <taxon>Trematosphaeria</taxon>
    </lineage>
</organism>
<keyword evidence="2" id="KW-1133">Transmembrane helix</keyword>
<proteinExistence type="predicted"/>
<evidence type="ECO:0000313" key="3">
    <source>
        <dbReference type="EMBL" id="KAF2245982.1"/>
    </source>
</evidence>
<accession>A0A6A6I7P8</accession>
<feature type="region of interest" description="Disordered" evidence="1">
    <location>
        <begin position="90"/>
        <end position="115"/>
    </location>
</feature>
<gene>
    <name evidence="3" type="ORF">BU26DRAFT_59595</name>
</gene>
<protein>
    <submittedName>
        <fullName evidence="3">Uncharacterized protein</fullName>
    </submittedName>
</protein>
<evidence type="ECO:0000313" key="4">
    <source>
        <dbReference type="Proteomes" id="UP000800094"/>
    </source>
</evidence>
<feature type="compositionally biased region" description="Polar residues" evidence="1">
    <location>
        <begin position="98"/>
        <end position="115"/>
    </location>
</feature>
<dbReference type="OrthoDB" id="3799311at2759"/>
<evidence type="ECO:0000256" key="2">
    <source>
        <dbReference type="SAM" id="Phobius"/>
    </source>
</evidence>
<keyword evidence="4" id="KW-1185">Reference proteome</keyword>
<dbReference type="RefSeq" id="XP_033680986.1">
    <property type="nucleotide sequence ID" value="XM_033834962.1"/>
</dbReference>